<dbReference type="GO" id="GO:0004674">
    <property type="term" value="F:protein serine/threonine kinase activity"/>
    <property type="evidence" value="ECO:0007669"/>
    <property type="project" value="UniProtKB-EC"/>
</dbReference>
<keyword evidence="6" id="KW-0808">Transferase</keyword>
<reference evidence="6 7" key="1">
    <citation type="journal article" date="2016" name="Sci. Rep.">
        <title>Insights into Adaptations to a Near-Obligate Nematode Endoparasitic Lifestyle from the Finished Genome of Drechmeria coniospora.</title>
        <authorList>
            <person name="Zhang L."/>
            <person name="Zhou Z."/>
            <person name="Guo Q."/>
            <person name="Fokkens L."/>
            <person name="Miskei M."/>
            <person name="Pocsi I."/>
            <person name="Zhang W."/>
            <person name="Chen M."/>
            <person name="Wang L."/>
            <person name="Sun Y."/>
            <person name="Donzelli B.G."/>
            <person name="Gibson D.M."/>
            <person name="Nelson D.R."/>
            <person name="Luo J.G."/>
            <person name="Rep M."/>
            <person name="Liu H."/>
            <person name="Yang S."/>
            <person name="Wang J."/>
            <person name="Krasnoff S.B."/>
            <person name="Xu Y."/>
            <person name="Molnar I."/>
            <person name="Lin M."/>
        </authorList>
    </citation>
    <scope>NUCLEOTIDE SEQUENCE [LARGE SCALE GENOMIC DNA]</scope>
    <source>
        <strain evidence="6 7">ARSEF 6962</strain>
    </source>
</reference>
<organism evidence="6 7">
    <name type="scientific">Drechmeria coniospora</name>
    <name type="common">Nematophagous fungus</name>
    <name type="synonym">Meria coniospora</name>
    <dbReference type="NCBI Taxonomy" id="98403"/>
    <lineage>
        <taxon>Eukaryota</taxon>
        <taxon>Fungi</taxon>
        <taxon>Dikarya</taxon>
        <taxon>Ascomycota</taxon>
        <taxon>Pezizomycotina</taxon>
        <taxon>Sordariomycetes</taxon>
        <taxon>Hypocreomycetidae</taxon>
        <taxon>Hypocreales</taxon>
        <taxon>Ophiocordycipitaceae</taxon>
        <taxon>Drechmeria</taxon>
    </lineage>
</organism>
<keyword evidence="6" id="KW-0418">Kinase</keyword>
<dbReference type="AlphaFoldDB" id="A0A151GMR6"/>
<comment type="catalytic activity">
    <reaction evidence="3">
        <text>L-seryl-[protein] + ATP = O-phospho-L-seryl-[protein] + ADP + H(+)</text>
        <dbReference type="Rhea" id="RHEA:17989"/>
        <dbReference type="Rhea" id="RHEA-COMP:9863"/>
        <dbReference type="Rhea" id="RHEA-COMP:11604"/>
        <dbReference type="ChEBI" id="CHEBI:15378"/>
        <dbReference type="ChEBI" id="CHEBI:29999"/>
        <dbReference type="ChEBI" id="CHEBI:30616"/>
        <dbReference type="ChEBI" id="CHEBI:83421"/>
        <dbReference type="ChEBI" id="CHEBI:456216"/>
        <dbReference type="EC" id="2.7.11.1"/>
    </reaction>
</comment>
<name>A0A151GMR6_DRECN</name>
<evidence type="ECO:0000313" key="7">
    <source>
        <dbReference type="Proteomes" id="UP000076580"/>
    </source>
</evidence>
<feature type="compositionally biased region" description="Basic and acidic residues" evidence="4">
    <location>
        <begin position="439"/>
        <end position="459"/>
    </location>
</feature>
<evidence type="ECO:0000256" key="4">
    <source>
        <dbReference type="SAM" id="MobiDB-lite"/>
    </source>
</evidence>
<feature type="domain" description="Fungal-type protein kinase" evidence="5">
    <location>
        <begin position="227"/>
        <end position="583"/>
    </location>
</feature>
<gene>
    <name evidence="6" type="ORF">DCS_05421</name>
</gene>
<dbReference type="GeneID" id="63718064"/>
<dbReference type="InParanoid" id="A0A151GMR6"/>
<evidence type="ECO:0000256" key="1">
    <source>
        <dbReference type="ARBA" id="ARBA00012513"/>
    </source>
</evidence>
<evidence type="ECO:0000256" key="3">
    <source>
        <dbReference type="ARBA" id="ARBA00048679"/>
    </source>
</evidence>
<comment type="catalytic activity">
    <reaction evidence="2">
        <text>L-threonyl-[protein] + ATP = O-phospho-L-threonyl-[protein] + ADP + H(+)</text>
        <dbReference type="Rhea" id="RHEA:46608"/>
        <dbReference type="Rhea" id="RHEA-COMP:11060"/>
        <dbReference type="Rhea" id="RHEA-COMP:11605"/>
        <dbReference type="ChEBI" id="CHEBI:15378"/>
        <dbReference type="ChEBI" id="CHEBI:30013"/>
        <dbReference type="ChEBI" id="CHEBI:30616"/>
        <dbReference type="ChEBI" id="CHEBI:61977"/>
        <dbReference type="ChEBI" id="CHEBI:456216"/>
        <dbReference type="EC" id="2.7.11.1"/>
    </reaction>
</comment>
<sequence length="584" mass="66618">MALTEDQINLIEKHPLGESLNRIRIELRDCTDELQVAAVASLLEILFSARAAYYLLTQDRSKRIAQRLFLLKLQIREGPIELGCFQPLVGLIIAESPDSNIWAAVIDLIDTLDSSTLPVSTSTVPTIEGTPVKAFSSRLSHSKTHDIIERELFNEIKDCTFRNGIKKMLDGVMSMHDGKKWINFPASHNKKLIWEWLRSIEDLALTDAPYKLHTSNTANRFKERIGQMDIFFQAPSKRANGSFKYDRVLVVGKQERSNNTSKFKSTILQLARYIRGVFTDQPTRRFVHAFSICASTMELWVFDRSGPYSSGPFNIHRKPDMFARALVGYATMNDDEMGLDTFIKREDKHRYITLEDASGNELRTRLEKLLVKQHAIVCRGTTCFKAGTRNVAKFSWVSDKQIPEATQLELAEERGVKGVARVVAHRRITTIADMRKGMHFPERHRFRNESMKSSRKEPELSIDYQSDASGPKRRRINRLESKQLVQQLSTANTRQSLNNRDMDLWENRIFSCLIVSPAGRIISDFKTTRELLESMQDAIKAHQSLYVTGNVLHRDISSSNIIITNPKVANGFKGMLIDLDLAKL</sequence>
<dbReference type="Proteomes" id="UP000076580">
    <property type="component" value="Chromosome 02"/>
</dbReference>
<evidence type="ECO:0000259" key="5">
    <source>
        <dbReference type="Pfam" id="PF17667"/>
    </source>
</evidence>
<keyword evidence="7" id="KW-1185">Reference proteome</keyword>
<dbReference type="InterPro" id="IPR008266">
    <property type="entry name" value="Tyr_kinase_AS"/>
</dbReference>
<dbReference type="PANTHER" id="PTHR38248:SF2">
    <property type="entry name" value="FUNK1 11"/>
    <property type="match status" value="1"/>
</dbReference>
<dbReference type="PROSITE" id="PS00109">
    <property type="entry name" value="PROTEIN_KINASE_TYR"/>
    <property type="match status" value="1"/>
</dbReference>
<dbReference type="Pfam" id="PF17667">
    <property type="entry name" value="Pkinase_fungal"/>
    <property type="match status" value="1"/>
</dbReference>
<protein>
    <recommendedName>
        <fullName evidence="1">non-specific serine/threonine protein kinase</fullName>
        <ecNumber evidence="1">2.7.11.1</ecNumber>
    </recommendedName>
</protein>
<accession>A0A151GMR6</accession>
<feature type="region of interest" description="Disordered" evidence="4">
    <location>
        <begin position="439"/>
        <end position="473"/>
    </location>
</feature>
<evidence type="ECO:0000313" key="6">
    <source>
        <dbReference type="EMBL" id="KYK58407.1"/>
    </source>
</evidence>
<dbReference type="InterPro" id="IPR040976">
    <property type="entry name" value="Pkinase_fungal"/>
</dbReference>
<dbReference type="RefSeq" id="XP_040657759.1">
    <property type="nucleotide sequence ID" value="XM_040802726.1"/>
</dbReference>
<proteinExistence type="predicted"/>
<dbReference type="EMBL" id="LAYC01000002">
    <property type="protein sequence ID" value="KYK58407.1"/>
    <property type="molecule type" value="Genomic_DNA"/>
</dbReference>
<dbReference type="STRING" id="98403.A0A151GMR6"/>
<dbReference type="EC" id="2.7.11.1" evidence="1"/>
<evidence type="ECO:0000256" key="2">
    <source>
        <dbReference type="ARBA" id="ARBA00047899"/>
    </source>
</evidence>
<dbReference type="PANTHER" id="PTHR38248">
    <property type="entry name" value="FUNK1 6"/>
    <property type="match status" value="1"/>
</dbReference>
<comment type="caution">
    <text evidence="6">The sequence shown here is derived from an EMBL/GenBank/DDBJ whole genome shotgun (WGS) entry which is preliminary data.</text>
</comment>